<organism evidence="3 4">
    <name type="scientific">Desulfopila aestuarii DSM 18488</name>
    <dbReference type="NCBI Taxonomy" id="1121416"/>
    <lineage>
        <taxon>Bacteria</taxon>
        <taxon>Pseudomonadati</taxon>
        <taxon>Thermodesulfobacteriota</taxon>
        <taxon>Desulfobulbia</taxon>
        <taxon>Desulfobulbales</taxon>
        <taxon>Desulfocapsaceae</taxon>
        <taxon>Desulfopila</taxon>
    </lineage>
</organism>
<reference evidence="3 4" key="1">
    <citation type="submission" date="2016-12" db="EMBL/GenBank/DDBJ databases">
        <authorList>
            <person name="Song W.-J."/>
            <person name="Kurnit D.M."/>
        </authorList>
    </citation>
    <scope>NUCLEOTIDE SEQUENCE [LARGE SCALE GENOMIC DNA]</scope>
    <source>
        <strain evidence="3 4">DSM 18488</strain>
    </source>
</reference>
<dbReference type="STRING" id="1121416.SAMN02745220_04674"/>
<protein>
    <recommendedName>
        <fullName evidence="5">Wadjet protein JetD C-terminal domain-containing protein</fullName>
    </recommendedName>
</protein>
<proteinExistence type="predicted"/>
<name>A0A1M7YJ71_9BACT</name>
<accession>A0A1M7YJ71</accession>
<dbReference type="PIRSF" id="PIRSF028408">
    <property type="entry name" value="UCP028408"/>
    <property type="match status" value="1"/>
</dbReference>
<feature type="domain" description="Wadjet protein JetD C-terminal" evidence="1">
    <location>
        <begin position="210"/>
        <end position="384"/>
    </location>
</feature>
<gene>
    <name evidence="3" type="ORF">SAMN02745220_04674</name>
</gene>
<evidence type="ECO:0008006" key="5">
    <source>
        <dbReference type="Google" id="ProtNLM"/>
    </source>
</evidence>
<dbReference type="InterPro" id="IPR014544">
    <property type="entry name" value="UCP028408"/>
</dbReference>
<dbReference type="Pfam" id="PF11795">
    <property type="entry name" value="DUF3322"/>
    <property type="match status" value="1"/>
</dbReference>
<evidence type="ECO:0000313" key="4">
    <source>
        <dbReference type="Proteomes" id="UP000184603"/>
    </source>
</evidence>
<dbReference type="Proteomes" id="UP000184603">
    <property type="component" value="Unassembled WGS sequence"/>
</dbReference>
<evidence type="ECO:0000259" key="2">
    <source>
        <dbReference type="Pfam" id="PF11795"/>
    </source>
</evidence>
<dbReference type="OrthoDB" id="322908at2"/>
<evidence type="ECO:0000259" key="1">
    <source>
        <dbReference type="Pfam" id="PF09983"/>
    </source>
</evidence>
<dbReference type="InterPro" id="IPR024537">
    <property type="entry name" value="DUF3322"/>
</dbReference>
<keyword evidence="4" id="KW-1185">Reference proteome</keyword>
<dbReference type="EMBL" id="FRFE01000038">
    <property type="protein sequence ID" value="SHO52659.1"/>
    <property type="molecule type" value="Genomic_DNA"/>
</dbReference>
<dbReference type="InterPro" id="IPR024534">
    <property type="entry name" value="JetD_C"/>
</dbReference>
<feature type="domain" description="DUF3322" evidence="2">
    <location>
        <begin position="6"/>
        <end position="187"/>
    </location>
</feature>
<dbReference type="Pfam" id="PF09983">
    <property type="entry name" value="JetD_C"/>
    <property type="match status" value="1"/>
</dbReference>
<dbReference type="AlphaFoldDB" id="A0A1M7YJ71"/>
<dbReference type="RefSeq" id="WP_073616218.1">
    <property type="nucleotide sequence ID" value="NZ_FRFE01000038.1"/>
</dbReference>
<evidence type="ECO:0000313" key="3">
    <source>
        <dbReference type="EMBL" id="SHO52659.1"/>
    </source>
</evidence>
<sequence>MKWTTPADIRRQVQKLWDKGLLLATLADDESIFPRRIPLKGPGSAEMAERFAEVRSWISDLDQHVGHYRLEWRTVNHRTLGANSIPAAIWIDTLEDALKLIGRQQDANIFAGIIAMSRAAQPQLITWLAKRPLRGLALADSWQHLLAVVAWLKAHPHPQIYLRQVDIPGVHSKFIESHRGVLAELLDLTLAPDAIDERETGVAGFCKRYGFLDKPSRIRFRLLDPSTTLIGRENAQDITLTDQAFSTLDLTVKHVFITENEINFLAFPRARNSMVIFGAGYGFAMLAEAHWLQSRKIHYWGDIDTHGFAILDQLRAYLRQVSSFLMDKETFLAHREHWDREPQPQARELTRLTSAEQELYDELCTNRLGTHLRLEQERIRFNRVLDMAAKLSAQ</sequence>